<dbReference type="SMART" id="SM01163">
    <property type="entry name" value="DUF1785"/>
    <property type="match status" value="1"/>
</dbReference>
<reference evidence="3" key="2">
    <citation type="submission" date="2021-09" db="EMBL/GenBank/DDBJ databases">
        <authorList>
            <person name="Jia N."/>
            <person name="Wang J."/>
            <person name="Shi W."/>
            <person name="Du L."/>
            <person name="Sun Y."/>
            <person name="Zhan W."/>
            <person name="Jiang J."/>
            <person name="Wang Q."/>
            <person name="Zhang B."/>
            <person name="Ji P."/>
            <person name="Sakyi L.B."/>
            <person name="Cui X."/>
            <person name="Yuan T."/>
            <person name="Jiang B."/>
            <person name="Yang W."/>
            <person name="Lam T.T.-Y."/>
            <person name="Chang Q."/>
            <person name="Ding S."/>
            <person name="Wang X."/>
            <person name="Zhu J."/>
            <person name="Ruan X."/>
            <person name="Zhao L."/>
            <person name="Wei J."/>
            <person name="Que T."/>
            <person name="Du C."/>
            <person name="Cheng J."/>
            <person name="Dai P."/>
            <person name="Han X."/>
            <person name="Huang E."/>
            <person name="Gao Y."/>
            <person name="Liu J."/>
            <person name="Shao H."/>
            <person name="Ye R."/>
            <person name="Li L."/>
            <person name="Wei W."/>
            <person name="Wang X."/>
            <person name="Wang C."/>
            <person name="Huo Q."/>
            <person name="Li W."/>
            <person name="Guo W."/>
            <person name="Chen H."/>
            <person name="Chen S."/>
            <person name="Zhou L."/>
            <person name="Zhou L."/>
            <person name="Ni X."/>
            <person name="Tian J."/>
            <person name="Zhou Y."/>
            <person name="Sheng Y."/>
            <person name="Liu T."/>
            <person name="Pan Y."/>
            <person name="Xia L."/>
            <person name="Li J."/>
            <person name="Zhao F."/>
            <person name="Cao W."/>
        </authorList>
    </citation>
    <scope>NUCLEOTIDE SEQUENCE</scope>
    <source>
        <strain evidence="3">Rmic-2018</strain>
        <tissue evidence="3">Larvae</tissue>
    </source>
</reference>
<feature type="domain" description="PAZ" evidence="2">
    <location>
        <begin position="249"/>
        <end position="352"/>
    </location>
</feature>
<dbReference type="PROSITE" id="PS50821">
    <property type="entry name" value="PAZ"/>
    <property type="match status" value="1"/>
</dbReference>
<gene>
    <name evidence="3" type="ORF">HPB51_008658</name>
</gene>
<organism evidence="3 4">
    <name type="scientific">Rhipicephalus microplus</name>
    <name type="common">Cattle tick</name>
    <name type="synonym">Boophilus microplus</name>
    <dbReference type="NCBI Taxonomy" id="6941"/>
    <lineage>
        <taxon>Eukaryota</taxon>
        <taxon>Metazoa</taxon>
        <taxon>Ecdysozoa</taxon>
        <taxon>Arthropoda</taxon>
        <taxon>Chelicerata</taxon>
        <taxon>Arachnida</taxon>
        <taxon>Acari</taxon>
        <taxon>Parasitiformes</taxon>
        <taxon>Ixodida</taxon>
        <taxon>Ixodoidea</taxon>
        <taxon>Ixodidae</taxon>
        <taxon>Rhipicephalinae</taxon>
        <taxon>Rhipicephalus</taxon>
        <taxon>Boophilus</taxon>
    </lineage>
</organism>
<keyword evidence="4" id="KW-1185">Reference proteome</keyword>
<dbReference type="SUPFAM" id="SSF101690">
    <property type="entry name" value="PAZ domain"/>
    <property type="match status" value="1"/>
</dbReference>
<dbReference type="GO" id="GO:0003723">
    <property type="term" value="F:RNA binding"/>
    <property type="evidence" value="ECO:0007669"/>
    <property type="project" value="InterPro"/>
</dbReference>
<dbReference type="Gene3D" id="2.170.260.10">
    <property type="entry name" value="paz domain"/>
    <property type="match status" value="1"/>
</dbReference>
<evidence type="ECO:0000313" key="4">
    <source>
        <dbReference type="Proteomes" id="UP000821866"/>
    </source>
</evidence>
<dbReference type="PANTHER" id="PTHR22891">
    <property type="entry name" value="EUKARYOTIC TRANSLATION INITIATION FACTOR 2C"/>
    <property type="match status" value="1"/>
</dbReference>
<dbReference type="Pfam" id="PF08699">
    <property type="entry name" value="ArgoL1"/>
    <property type="match status" value="1"/>
</dbReference>
<dbReference type="Pfam" id="PF02170">
    <property type="entry name" value="PAZ"/>
    <property type="match status" value="1"/>
</dbReference>
<name>A0A9J6EFK5_RHIMP</name>
<dbReference type="InterPro" id="IPR014811">
    <property type="entry name" value="ArgoL1"/>
</dbReference>
<dbReference type="Proteomes" id="UP000821866">
    <property type="component" value="Chromosome 2"/>
</dbReference>
<protein>
    <recommendedName>
        <fullName evidence="2">PAZ domain-containing protein</fullName>
    </recommendedName>
</protein>
<dbReference type="VEuPathDB" id="VectorBase:LOC119179319"/>
<dbReference type="EMBL" id="JABSTU010000004">
    <property type="protein sequence ID" value="KAH8033259.1"/>
    <property type="molecule type" value="Genomic_DNA"/>
</dbReference>
<evidence type="ECO:0000313" key="3">
    <source>
        <dbReference type="EMBL" id="KAH8033259.1"/>
    </source>
</evidence>
<reference evidence="3" key="1">
    <citation type="journal article" date="2020" name="Cell">
        <title>Large-Scale Comparative Analyses of Tick Genomes Elucidate Their Genetic Diversity and Vector Capacities.</title>
        <authorList>
            <consortium name="Tick Genome and Microbiome Consortium (TIGMIC)"/>
            <person name="Jia N."/>
            <person name="Wang J."/>
            <person name="Shi W."/>
            <person name="Du L."/>
            <person name="Sun Y."/>
            <person name="Zhan W."/>
            <person name="Jiang J.F."/>
            <person name="Wang Q."/>
            <person name="Zhang B."/>
            <person name="Ji P."/>
            <person name="Bell-Sakyi L."/>
            <person name="Cui X.M."/>
            <person name="Yuan T.T."/>
            <person name="Jiang B.G."/>
            <person name="Yang W.F."/>
            <person name="Lam T.T."/>
            <person name="Chang Q.C."/>
            <person name="Ding S.J."/>
            <person name="Wang X.J."/>
            <person name="Zhu J.G."/>
            <person name="Ruan X.D."/>
            <person name="Zhao L."/>
            <person name="Wei J.T."/>
            <person name="Ye R.Z."/>
            <person name="Que T.C."/>
            <person name="Du C.H."/>
            <person name="Zhou Y.H."/>
            <person name="Cheng J.X."/>
            <person name="Dai P.F."/>
            <person name="Guo W.B."/>
            <person name="Han X.H."/>
            <person name="Huang E.J."/>
            <person name="Li L.F."/>
            <person name="Wei W."/>
            <person name="Gao Y.C."/>
            <person name="Liu J.Z."/>
            <person name="Shao H.Z."/>
            <person name="Wang X."/>
            <person name="Wang C.C."/>
            <person name="Yang T.C."/>
            <person name="Huo Q.B."/>
            <person name="Li W."/>
            <person name="Chen H.Y."/>
            <person name="Chen S.E."/>
            <person name="Zhou L.G."/>
            <person name="Ni X.B."/>
            <person name="Tian J.H."/>
            <person name="Sheng Y."/>
            <person name="Liu T."/>
            <person name="Pan Y.S."/>
            <person name="Xia L.Y."/>
            <person name="Li J."/>
            <person name="Zhao F."/>
            <person name="Cao W.C."/>
        </authorList>
    </citation>
    <scope>NUCLEOTIDE SEQUENCE</scope>
    <source>
        <strain evidence="3">Rmic-2018</strain>
    </source>
</reference>
<dbReference type="SMART" id="SM00949">
    <property type="entry name" value="PAZ"/>
    <property type="match status" value="1"/>
</dbReference>
<dbReference type="CDD" id="cd02846">
    <property type="entry name" value="PAZ_argonaute_like"/>
    <property type="match status" value="1"/>
</dbReference>
<dbReference type="VEuPathDB" id="VectorBase:LOC119179320"/>
<feature type="region of interest" description="Disordered" evidence="1">
    <location>
        <begin position="1"/>
        <end position="29"/>
    </location>
</feature>
<proteinExistence type="predicted"/>
<dbReference type="AlphaFoldDB" id="A0A9J6EFK5"/>
<sequence length="436" mass="47802">MQPARRRNCPGERPTHNVEVNGTKGGAAGVTASELRTVGRPAVVSVEGSANGQVSHANRQVSRANGQVPHANGAPAQASFAQALSKKVGVATAVPPFSAQLRPNATAAAIVPPTLTMNGVSHGVVVGATANGPPCVAPTEKGSIHDSSPLPQYVATVNRDALHTVLENRVNTVPQEVLQAIDIVLRHGPSIRLTPVGRSFFKPPLPNQAHSVGGGREVWFGYYTSVRPDQWKRMLNVDMSATTFYEPEPVISFMCKILSDGRRERTLADFRGLRDFKNVTHLPYPRKYKVVRVTKEPAKNLFFDIEDGSRCSVADYFQNHYGRLVYPNLLCIQVGNLAHPVYLPLEVCEIVEGQHCRKKLDENQTSEMIKRTAQPPAKHFSEIRQSVRDLVGSNDQCLREFNIKISTEPTQLKGWVLEPPSLVFENNAVTKPYEGT</sequence>
<dbReference type="InterPro" id="IPR036085">
    <property type="entry name" value="PAZ_dom_sf"/>
</dbReference>
<evidence type="ECO:0000259" key="2">
    <source>
        <dbReference type="PROSITE" id="PS50821"/>
    </source>
</evidence>
<comment type="caution">
    <text evidence="3">The sequence shown here is derived from an EMBL/GenBank/DDBJ whole genome shotgun (WGS) entry which is preliminary data.</text>
</comment>
<accession>A0A9J6EFK5</accession>
<dbReference type="InterPro" id="IPR003100">
    <property type="entry name" value="PAZ_dom"/>
</dbReference>
<evidence type="ECO:0000256" key="1">
    <source>
        <dbReference type="SAM" id="MobiDB-lite"/>
    </source>
</evidence>